<dbReference type="PANTHER" id="PTHR13069">
    <property type="entry name" value="ALKYLATED DNA REPAIR PROTEIN ALKB HOMOLOG 8"/>
    <property type="match status" value="1"/>
</dbReference>
<evidence type="ECO:0000313" key="6">
    <source>
        <dbReference type="Proteomes" id="UP000651452"/>
    </source>
</evidence>
<dbReference type="GO" id="GO:0008757">
    <property type="term" value="F:S-adenosylmethionine-dependent methyltransferase activity"/>
    <property type="evidence" value="ECO:0007669"/>
    <property type="project" value="InterPro"/>
</dbReference>
<dbReference type="GO" id="GO:0106335">
    <property type="term" value="F:tRNA (5-carboxymethyluridine(34)-5-O)-methyltransferase activity"/>
    <property type="evidence" value="ECO:0007669"/>
    <property type="project" value="TreeGrafter"/>
</dbReference>
<feature type="domain" description="Methyltransferase type 11" evidence="4">
    <location>
        <begin position="53"/>
        <end position="137"/>
    </location>
</feature>
<dbReference type="Proteomes" id="UP000651452">
    <property type="component" value="Unassembled WGS sequence"/>
</dbReference>
<feature type="compositionally biased region" description="Basic and acidic residues" evidence="3">
    <location>
        <begin position="219"/>
        <end position="228"/>
    </location>
</feature>
<keyword evidence="6" id="KW-1185">Reference proteome</keyword>
<dbReference type="CDD" id="cd02440">
    <property type="entry name" value="AdoMet_MTases"/>
    <property type="match status" value="1"/>
</dbReference>
<keyword evidence="2" id="KW-0808">Transferase</keyword>
<dbReference type="SUPFAM" id="SSF53335">
    <property type="entry name" value="S-adenosyl-L-methionine-dependent methyltransferases"/>
    <property type="match status" value="1"/>
</dbReference>
<reference evidence="5" key="1">
    <citation type="submission" date="2018-12" db="EMBL/GenBank/DDBJ databases">
        <authorList>
            <person name="Syme R.A."/>
            <person name="Farfan-Caceres L."/>
            <person name="Lichtenzveig J."/>
        </authorList>
    </citation>
    <scope>NUCLEOTIDE SEQUENCE</scope>
    <source>
        <strain evidence="5">Al4</strain>
    </source>
</reference>
<dbReference type="PANTHER" id="PTHR13069:SF21">
    <property type="entry name" value="ALKYLATED DNA REPAIR PROTEIN ALKB HOMOLOG 8"/>
    <property type="match status" value="1"/>
</dbReference>
<feature type="compositionally biased region" description="Basic residues" evidence="3">
    <location>
        <begin position="185"/>
        <end position="194"/>
    </location>
</feature>
<dbReference type="GO" id="GO:0002098">
    <property type="term" value="P:tRNA wobble uridine modification"/>
    <property type="evidence" value="ECO:0007669"/>
    <property type="project" value="TreeGrafter"/>
</dbReference>
<protein>
    <recommendedName>
        <fullName evidence="4">Methyltransferase type 11 domain-containing protein</fullName>
    </recommendedName>
</protein>
<evidence type="ECO:0000256" key="2">
    <source>
        <dbReference type="ARBA" id="ARBA00022679"/>
    </source>
</evidence>
<dbReference type="GO" id="GO:0005634">
    <property type="term" value="C:nucleus"/>
    <property type="evidence" value="ECO:0007669"/>
    <property type="project" value="TreeGrafter"/>
</dbReference>
<evidence type="ECO:0000313" key="5">
    <source>
        <dbReference type="EMBL" id="KAF9701365.1"/>
    </source>
</evidence>
<dbReference type="AlphaFoldDB" id="A0A8H7MMU2"/>
<reference evidence="5" key="2">
    <citation type="submission" date="2020-09" db="EMBL/GenBank/DDBJ databases">
        <title>Reference genome assembly for Australian Ascochyta lentis isolate Al4.</title>
        <authorList>
            <person name="Lee R.C."/>
            <person name="Farfan-Caceres L.M."/>
            <person name="Debler J.W."/>
            <person name="Williams A.H."/>
            <person name="Henares B.M."/>
        </authorList>
    </citation>
    <scope>NUCLEOTIDE SEQUENCE</scope>
    <source>
        <strain evidence="5">Al4</strain>
    </source>
</reference>
<dbReference type="GO" id="GO:0000049">
    <property type="term" value="F:tRNA binding"/>
    <property type="evidence" value="ECO:0007669"/>
    <property type="project" value="TreeGrafter"/>
</dbReference>
<organism evidence="5 6">
    <name type="scientific">Ascochyta lentis</name>
    <dbReference type="NCBI Taxonomy" id="205686"/>
    <lineage>
        <taxon>Eukaryota</taxon>
        <taxon>Fungi</taxon>
        <taxon>Dikarya</taxon>
        <taxon>Ascomycota</taxon>
        <taxon>Pezizomycotina</taxon>
        <taxon>Dothideomycetes</taxon>
        <taxon>Pleosporomycetidae</taxon>
        <taxon>Pleosporales</taxon>
        <taxon>Pleosporineae</taxon>
        <taxon>Didymellaceae</taxon>
        <taxon>Ascochyta</taxon>
    </lineage>
</organism>
<gene>
    <name evidence="5" type="ORF">EKO04_000172</name>
</gene>
<proteinExistence type="predicted"/>
<dbReference type="Pfam" id="PF08241">
    <property type="entry name" value="Methyltransf_11"/>
    <property type="match status" value="1"/>
</dbReference>
<dbReference type="GO" id="GO:0030488">
    <property type="term" value="P:tRNA methylation"/>
    <property type="evidence" value="ECO:0007669"/>
    <property type="project" value="TreeGrafter"/>
</dbReference>
<dbReference type="InterPro" id="IPR013216">
    <property type="entry name" value="Methyltransf_11"/>
</dbReference>
<name>A0A8H7MMU2_9PLEO</name>
<evidence type="ECO:0000256" key="1">
    <source>
        <dbReference type="ARBA" id="ARBA00022603"/>
    </source>
</evidence>
<feature type="region of interest" description="Disordered" evidence="3">
    <location>
        <begin position="184"/>
        <end position="228"/>
    </location>
</feature>
<dbReference type="InterPro" id="IPR051422">
    <property type="entry name" value="AlkB_tRNA_MeTrf/Diox"/>
</dbReference>
<keyword evidence="1" id="KW-0489">Methyltransferase</keyword>
<dbReference type="InterPro" id="IPR029063">
    <property type="entry name" value="SAM-dependent_MTases_sf"/>
</dbReference>
<dbReference type="Gene3D" id="3.40.50.150">
    <property type="entry name" value="Vaccinia Virus protein VP39"/>
    <property type="match status" value="1"/>
</dbReference>
<dbReference type="EMBL" id="RZGK01000002">
    <property type="protein sequence ID" value="KAF9701365.1"/>
    <property type="molecule type" value="Genomic_DNA"/>
</dbReference>
<evidence type="ECO:0000256" key="3">
    <source>
        <dbReference type="SAM" id="MobiDB-lite"/>
    </source>
</evidence>
<sequence>MASNDDQGASYEAEHVHEVYEEIASHFSSTRYKPWPIVERFLKEQPNGAVGADVGCGNGKYLAVNKEVFIVGSDRSTNLVKIATQHEPHDVIVADNLSLPHPANSFDFAISIAVVHHLSTPARRVEAVRCILDLLRPSQQGVAGSGGKALIYVWALEQKSSRRGWDEGGEQDVMVPWVMTAKKEKVPKKKKQQKKKGEDANARDGGEAEKNTEQPPVEKSGETVEAKSEGDKTYLRYYHLYRKGELEEDVEQAGGVVVESGYEKDNWWAIASLK</sequence>
<feature type="compositionally biased region" description="Basic and acidic residues" evidence="3">
    <location>
        <begin position="195"/>
        <end position="212"/>
    </location>
</feature>
<evidence type="ECO:0000259" key="4">
    <source>
        <dbReference type="Pfam" id="PF08241"/>
    </source>
</evidence>
<dbReference type="GO" id="GO:0005737">
    <property type="term" value="C:cytoplasm"/>
    <property type="evidence" value="ECO:0007669"/>
    <property type="project" value="TreeGrafter"/>
</dbReference>
<accession>A0A8H7MMU2</accession>
<comment type="caution">
    <text evidence="5">The sequence shown here is derived from an EMBL/GenBank/DDBJ whole genome shotgun (WGS) entry which is preliminary data.</text>
</comment>
<dbReference type="OrthoDB" id="271595at2759"/>